<evidence type="ECO:0000256" key="1">
    <source>
        <dbReference type="SAM" id="MobiDB-lite"/>
    </source>
</evidence>
<name>A0A0E0BMI9_9ORYZ</name>
<protein>
    <submittedName>
        <fullName evidence="2">Uncharacterized protein</fullName>
    </submittedName>
</protein>
<reference evidence="2" key="2">
    <citation type="submission" date="2018-05" db="EMBL/GenBank/DDBJ databases">
        <title>OgluRS3 (Oryza glumaepatula Reference Sequence Version 3).</title>
        <authorList>
            <person name="Zhang J."/>
            <person name="Kudrna D."/>
            <person name="Lee S."/>
            <person name="Talag J."/>
            <person name="Welchert J."/>
            <person name="Wing R.A."/>
        </authorList>
    </citation>
    <scope>NUCLEOTIDE SEQUENCE [LARGE SCALE GENOMIC DNA]</scope>
</reference>
<keyword evidence="3" id="KW-1185">Reference proteome</keyword>
<dbReference type="Proteomes" id="UP000026961">
    <property type="component" value="Chromosome 11"/>
</dbReference>
<feature type="compositionally biased region" description="Basic and acidic residues" evidence="1">
    <location>
        <begin position="66"/>
        <end position="77"/>
    </location>
</feature>
<feature type="region of interest" description="Disordered" evidence="1">
    <location>
        <begin position="40"/>
        <end position="77"/>
    </location>
</feature>
<dbReference type="HOGENOM" id="CLU_2889677_0_0_1"/>
<evidence type="ECO:0000313" key="3">
    <source>
        <dbReference type="Proteomes" id="UP000026961"/>
    </source>
</evidence>
<evidence type="ECO:0000313" key="2">
    <source>
        <dbReference type="EnsemblPlants" id="OGLUM11G23060.1"/>
    </source>
</evidence>
<dbReference type="EnsemblPlants" id="OGLUM11G23060.1">
    <property type="protein sequence ID" value="OGLUM11G23060.1"/>
    <property type="gene ID" value="OGLUM11G23060"/>
</dbReference>
<dbReference type="AlphaFoldDB" id="A0A0E0BMI9"/>
<proteinExistence type="predicted"/>
<organism evidence="2">
    <name type="scientific">Oryza glumipatula</name>
    <dbReference type="NCBI Taxonomy" id="40148"/>
    <lineage>
        <taxon>Eukaryota</taxon>
        <taxon>Viridiplantae</taxon>
        <taxon>Streptophyta</taxon>
        <taxon>Embryophyta</taxon>
        <taxon>Tracheophyta</taxon>
        <taxon>Spermatophyta</taxon>
        <taxon>Magnoliopsida</taxon>
        <taxon>Liliopsida</taxon>
        <taxon>Poales</taxon>
        <taxon>Poaceae</taxon>
        <taxon>BOP clade</taxon>
        <taxon>Oryzoideae</taxon>
        <taxon>Oryzeae</taxon>
        <taxon>Oryzinae</taxon>
        <taxon>Oryza</taxon>
    </lineage>
</organism>
<dbReference type="Gramene" id="OGLUM11G23060.1">
    <property type="protein sequence ID" value="OGLUM11G23060.1"/>
    <property type="gene ID" value="OGLUM11G23060"/>
</dbReference>
<reference evidence="2" key="1">
    <citation type="submission" date="2015-04" db="UniProtKB">
        <authorList>
            <consortium name="EnsemblPlants"/>
        </authorList>
    </citation>
    <scope>IDENTIFICATION</scope>
</reference>
<sequence length="77" mass="8949">MVNEGNLLGRKNSMWEYASITGRELSPQWLLKLAAATQTQAKDRKLKSKRDGQHHVSKQTRQVYRHCLEKTRDLKKG</sequence>
<accession>A0A0E0BMI9</accession>